<name>A0A2D0N3B4_FLAN2</name>
<gene>
    <name evidence="2" type="ORF">CRP01_29465</name>
</gene>
<dbReference type="Proteomes" id="UP000223913">
    <property type="component" value="Unassembled WGS sequence"/>
</dbReference>
<comment type="caution">
    <text evidence="2">The sequence shown here is derived from an EMBL/GenBank/DDBJ whole genome shotgun (WGS) entry which is preliminary data.</text>
</comment>
<evidence type="ECO:0008006" key="4">
    <source>
        <dbReference type="Google" id="ProtNLM"/>
    </source>
</evidence>
<evidence type="ECO:0000313" key="2">
    <source>
        <dbReference type="EMBL" id="PHN02937.1"/>
    </source>
</evidence>
<dbReference type="AlphaFoldDB" id="A0A2D0N3B4"/>
<dbReference type="EMBL" id="PDUD01000035">
    <property type="protein sequence ID" value="PHN02937.1"/>
    <property type="molecule type" value="Genomic_DNA"/>
</dbReference>
<keyword evidence="1" id="KW-1133">Transmembrane helix</keyword>
<evidence type="ECO:0000256" key="1">
    <source>
        <dbReference type="SAM" id="Phobius"/>
    </source>
</evidence>
<sequence length="400" mass="45957">MSERSSSSPSSPKRSARLILVVLILSFLGIVLFRYYQGGSGFGNFTNVPKEYQVNYLPADFKANIDEENAMAILANPRRYRREFDDLVYNLNRSIIDHVANRMGLPDSLKTAVYQEYERQHPYLSDLYYNDFIQLKDTTSTLYQSWYDNESINAVDALKQIASRYTCFLVTQIITQVVQTRGGTMYIRGDNVDTPCGVAVNEALAPMMQRLEDRAAIEDFGRSKGIMEEKIERTIAELATFEVRDKKGITKNLQTKIWGFNVSSSDVEITAISILKIGFRLDDYFDVSLNDRSGVVTVTLPEPTILSHEVYPRIDKLDIGWLREVKDVNLNESFNLLRDEFRREARSENSFDRAKEKAVELMNTMFTPVLGAMNKRFKLKIRFESRPDSPIDRTQEDISD</sequence>
<feature type="transmembrane region" description="Helical" evidence="1">
    <location>
        <begin position="16"/>
        <end position="36"/>
    </location>
</feature>
<dbReference type="OrthoDB" id="1490130at2"/>
<keyword evidence="1" id="KW-0472">Membrane</keyword>
<evidence type="ECO:0000313" key="3">
    <source>
        <dbReference type="Proteomes" id="UP000223913"/>
    </source>
</evidence>
<keyword evidence="3" id="KW-1185">Reference proteome</keyword>
<organism evidence="2 3">
    <name type="scientific">Flavilitoribacter nigricans (strain ATCC 23147 / DSM 23189 / NBRC 102662 / NCIMB 1420 / SS-2)</name>
    <name type="common">Lewinella nigricans</name>
    <dbReference type="NCBI Taxonomy" id="1122177"/>
    <lineage>
        <taxon>Bacteria</taxon>
        <taxon>Pseudomonadati</taxon>
        <taxon>Bacteroidota</taxon>
        <taxon>Saprospiria</taxon>
        <taxon>Saprospirales</taxon>
        <taxon>Lewinellaceae</taxon>
        <taxon>Flavilitoribacter</taxon>
    </lineage>
</organism>
<proteinExistence type="predicted"/>
<dbReference type="Pfam" id="PF14014">
    <property type="entry name" value="DUF4230"/>
    <property type="match status" value="1"/>
</dbReference>
<keyword evidence="1" id="KW-0812">Transmembrane</keyword>
<reference evidence="2 3" key="1">
    <citation type="submission" date="2017-10" db="EMBL/GenBank/DDBJ databases">
        <title>The draft genome sequence of Lewinella nigricans NBRC 102662.</title>
        <authorList>
            <person name="Wang K."/>
        </authorList>
    </citation>
    <scope>NUCLEOTIDE SEQUENCE [LARGE SCALE GENOMIC DNA]</scope>
    <source>
        <strain evidence="2 3">NBRC 102662</strain>
    </source>
</reference>
<accession>A0A2D0N3B4</accession>
<dbReference type="InterPro" id="IPR025324">
    <property type="entry name" value="DUF4230"/>
</dbReference>
<protein>
    <recommendedName>
        <fullName evidence="4">DUF4230 domain-containing protein</fullName>
    </recommendedName>
</protein>